<evidence type="ECO:0000313" key="4">
    <source>
        <dbReference type="Proteomes" id="UP000663879"/>
    </source>
</evidence>
<name>A0A814FAD1_9BILA</name>
<keyword evidence="1" id="KW-0862">Zinc</keyword>
<sequence length="309" mass="36056">MFKLPINLEINRLKSIYKPILDRMNDVPQSLKENFYNFVVPSLAEPVLIKSISDNNRYLCLFDECKKNDKSFASKQKYIQHLTICHDQELPRGGSFIAPNDKSTVPGGFWCSKCGHHYCRRDHLQNHFKTSVHCRDASVSLKNPLELRELEYEKRLAIEYPSLPTAVNFEFKPSEQLAIEWKTFQCEKETADKRQIKDNGIKKIMNSISKSLSMLSLSKNKKEASSAKLKSKTCENIFTINLNLTKEFKVEKETEVTLKRHLDDLDEQVEPELKILKTTNMNDRSDTDEDDDELVRTLLDFEKNKYLYF</sequence>
<dbReference type="PROSITE" id="PS00028">
    <property type="entry name" value="ZINC_FINGER_C2H2_1"/>
    <property type="match status" value="1"/>
</dbReference>
<dbReference type="Proteomes" id="UP000663879">
    <property type="component" value="Unassembled WGS sequence"/>
</dbReference>
<organism evidence="3 4">
    <name type="scientific">Brachionus calyciflorus</name>
    <dbReference type="NCBI Taxonomy" id="104777"/>
    <lineage>
        <taxon>Eukaryota</taxon>
        <taxon>Metazoa</taxon>
        <taxon>Spiralia</taxon>
        <taxon>Gnathifera</taxon>
        <taxon>Rotifera</taxon>
        <taxon>Eurotatoria</taxon>
        <taxon>Monogononta</taxon>
        <taxon>Pseudotrocha</taxon>
        <taxon>Ploima</taxon>
        <taxon>Brachionidae</taxon>
        <taxon>Brachionus</taxon>
    </lineage>
</organism>
<gene>
    <name evidence="3" type="ORF">OXX778_LOCUS15373</name>
</gene>
<keyword evidence="4" id="KW-1185">Reference proteome</keyword>
<dbReference type="PROSITE" id="PS50157">
    <property type="entry name" value="ZINC_FINGER_C2H2_2"/>
    <property type="match status" value="1"/>
</dbReference>
<keyword evidence="1" id="KW-0479">Metal-binding</keyword>
<feature type="domain" description="C2H2-type" evidence="2">
    <location>
        <begin position="109"/>
        <end position="138"/>
    </location>
</feature>
<accession>A0A814FAD1</accession>
<dbReference type="GO" id="GO:0008270">
    <property type="term" value="F:zinc ion binding"/>
    <property type="evidence" value="ECO:0007669"/>
    <property type="project" value="UniProtKB-KW"/>
</dbReference>
<protein>
    <recommendedName>
        <fullName evidence="2">C2H2-type domain-containing protein</fullName>
    </recommendedName>
</protein>
<evidence type="ECO:0000256" key="1">
    <source>
        <dbReference type="PROSITE-ProRule" id="PRU00042"/>
    </source>
</evidence>
<evidence type="ECO:0000313" key="3">
    <source>
        <dbReference type="EMBL" id="CAF0980168.1"/>
    </source>
</evidence>
<evidence type="ECO:0000259" key="2">
    <source>
        <dbReference type="PROSITE" id="PS50157"/>
    </source>
</evidence>
<reference evidence="3" key="1">
    <citation type="submission" date="2021-02" db="EMBL/GenBank/DDBJ databases">
        <authorList>
            <person name="Nowell W R."/>
        </authorList>
    </citation>
    <scope>NUCLEOTIDE SEQUENCE</scope>
    <source>
        <strain evidence="3">Ploen Becks lab</strain>
    </source>
</reference>
<proteinExistence type="predicted"/>
<dbReference type="OrthoDB" id="10149894at2759"/>
<dbReference type="AlphaFoldDB" id="A0A814FAD1"/>
<dbReference type="InterPro" id="IPR013087">
    <property type="entry name" value="Znf_C2H2_type"/>
</dbReference>
<comment type="caution">
    <text evidence="3">The sequence shown here is derived from an EMBL/GenBank/DDBJ whole genome shotgun (WGS) entry which is preliminary data.</text>
</comment>
<dbReference type="EMBL" id="CAJNOC010003382">
    <property type="protein sequence ID" value="CAF0980168.1"/>
    <property type="molecule type" value="Genomic_DNA"/>
</dbReference>
<dbReference type="Gene3D" id="3.30.160.60">
    <property type="entry name" value="Classic Zinc Finger"/>
    <property type="match status" value="1"/>
</dbReference>
<keyword evidence="1" id="KW-0863">Zinc-finger</keyword>